<dbReference type="PANTHER" id="PTHR22946">
    <property type="entry name" value="DIENELACTONE HYDROLASE DOMAIN-CONTAINING PROTEIN-RELATED"/>
    <property type="match status" value="1"/>
</dbReference>
<dbReference type="SUPFAM" id="SSF53271">
    <property type="entry name" value="PRTase-like"/>
    <property type="match status" value="1"/>
</dbReference>
<evidence type="ECO:0000313" key="4">
    <source>
        <dbReference type="EMBL" id="QDY75378.1"/>
    </source>
</evidence>
<feature type="region of interest" description="Disordered" evidence="2">
    <location>
        <begin position="1"/>
        <end position="22"/>
    </location>
</feature>
<dbReference type="InterPro" id="IPR029057">
    <property type="entry name" value="PRTase-like"/>
</dbReference>
<reference evidence="4 5" key="1">
    <citation type="submission" date="2019-07" db="EMBL/GenBank/DDBJ databases">
        <authorList>
            <person name="Zhu P."/>
        </authorList>
    </citation>
    <scope>NUCLEOTIDE SEQUENCE [LARGE SCALE GENOMIC DNA]</scope>
    <source>
        <strain evidence="4 5">SSL-25</strain>
    </source>
</reference>
<proteinExistence type="inferred from homology"/>
<feature type="domain" description="Phosphoribosyltransferase" evidence="3">
    <location>
        <begin position="26"/>
        <end position="181"/>
    </location>
</feature>
<dbReference type="Proteomes" id="UP000320580">
    <property type="component" value="Chromosome"/>
</dbReference>
<keyword evidence="5" id="KW-1185">Reference proteome</keyword>
<evidence type="ECO:0000313" key="5">
    <source>
        <dbReference type="Proteomes" id="UP000320580"/>
    </source>
</evidence>
<dbReference type="Gene3D" id="3.40.50.1820">
    <property type="entry name" value="alpha/beta hydrolase"/>
    <property type="match status" value="1"/>
</dbReference>
<gene>
    <name evidence="4" type="ORF">FQU76_01395</name>
</gene>
<name>A0A5B8IBF2_9ACTN</name>
<comment type="similarity">
    <text evidence="1">Belongs to the AB hydrolase superfamily.</text>
</comment>
<sequence length="478" mass="49490">MTHHRTYSGHDRGRHPDHYTDRDDAGRRLAERLGHLAGRPLVVLGLPRGGVPVAARVAEALHAPLDVCLVRKLGVPFQPELGMGAVGEDGVRVVNERVVRMGGVSDGELAAVETYERSVLERRGRLYRGDRAPEPLTGRTVVVVDDGVATGSTARAACRIARARGAARLVLAVPVAPAHWTELLGDEADELVCPLTPPGFSAVGQFYTDFDQTDDAEVVDCLARAARRVRAEGTAGGGTDAEGTAGGAGAEGTAGGVDAEVRIPAGAGRLTGVLAVPPGATGIVLFAHGSGSSRHSPRNRRVAAGLGEAGLGTLLFDLLTDAEAADRAKVFDTPLLAARLTGATRWLTGRPEAAGLPFGYFGASTGAAAALWAAAEPDNGCTAVVSRGGRPDLAAGRLPAVTAPTLFVVGGADPWVLEANRRARAELRTESELLVVDGAGHLFEEPGALERVTDAAVRWFTTHFTDGAAAVRHPPAAA</sequence>
<dbReference type="OrthoDB" id="9810066at2"/>
<dbReference type="InterPro" id="IPR000836">
    <property type="entry name" value="PRTase_dom"/>
</dbReference>
<dbReference type="RefSeq" id="WP_146478690.1">
    <property type="nucleotide sequence ID" value="NZ_CP042266.1"/>
</dbReference>
<dbReference type="AlphaFoldDB" id="A0A5B8IBF2"/>
<evidence type="ECO:0000256" key="2">
    <source>
        <dbReference type="SAM" id="MobiDB-lite"/>
    </source>
</evidence>
<feature type="compositionally biased region" description="Basic and acidic residues" evidence="2">
    <location>
        <begin position="8"/>
        <end position="22"/>
    </location>
</feature>
<organism evidence="4 5">
    <name type="scientific">Streptomyces qinzhouensis</name>
    <dbReference type="NCBI Taxonomy" id="2599401"/>
    <lineage>
        <taxon>Bacteria</taxon>
        <taxon>Bacillati</taxon>
        <taxon>Actinomycetota</taxon>
        <taxon>Actinomycetes</taxon>
        <taxon>Kitasatosporales</taxon>
        <taxon>Streptomycetaceae</taxon>
        <taxon>Streptomyces</taxon>
    </lineage>
</organism>
<dbReference type="Gene3D" id="3.40.50.2020">
    <property type="match status" value="1"/>
</dbReference>
<evidence type="ECO:0000259" key="3">
    <source>
        <dbReference type="Pfam" id="PF00156"/>
    </source>
</evidence>
<dbReference type="CDD" id="cd06223">
    <property type="entry name" value="PRTases_typeI"/>
    <property type="match status" value="1"/>
</dbReference>
<dbReference type="Pfam" id="PF00156">
    <property type="entry name" value="Pribosyltran"/>
    <property type="match status" value="1"/>
</dbReference>
<dbReference type="GO" id="GO:0016757">
    <property type="term" value="F:glycosyltransferase activity"/>
    <property type="evidence" value="ECO:0007669"/>
    <property type="project" value="UniProtKB-KW"/>
</dbReference>
<keyword evidence="4" id="KW-0328">Glycosyltransferase</keyword>
<protein>
    <submittedName>
        <fullName evidence="4">Phosphoribosyltransferase</fullName>
    </submittedName>
</protein>
<dbReference type="EMBL" id="CP042266">
    <property type="protein sequence ID" value="QDY75378.1"/>
    <property type="molecule type" value="Genomic_DNA"/>
</dbReference>
<dbReference type="KEGG" id="sqz:FQU76_01395"/>
<dbReference type="SUPFAM" id="SSF53474">
    <property type="entry name" value="alpha/beta-Hydrolases"/>
    <property type="match status" value="1"/>
</dbReference>
<keyword evidence="4" id="KW-0808">Transferase</keyword>
<dbReference type="InterPro" id="IPR029058">
    <property type="entry name" value="AB_hydrolase_fold"/>
</dbReference>
<feature type="region of interest" description="Disordered" evidence="2">
    <location>
        <begin position="232"/>
        <end position="253"/>
    </location>
</feature>
<accession>A0A5B8IBF2</accession>
<evidence type="ECO:0000256" key="1">
    <source>
        <dbReference type="ARBA" id="ARBA00008645"/>
    </source>
</evidence>
<dbReference type="InterPro" id="IPR050261">
    <property type="entry name" value="FrsA_esterase"/>
</dbReference>
<feature type="compositionally biased region" description="Gly residues" evidence="2">
    <location>
        <begin position="234"/>
        <end position="253"/>
    </location>
</feature>
<dbReference type="Gene3D" id="3.30.1310.20">
    <property type="entry name" value="PRTase-like"/>
    <property type="match status" value="1"/>
</dbReference>